<dbReference type="InterPro" id="IPR023023">
    <property type="entry name" value="dNTPase_2"/>
</dbReference>
<evidence type="ECO:0000313" key="6">
    <source>
        <dbReference type="Proteomes" id="UP000838160"/>
    </source>
</evidence>
<dbReference type="Gene3D" id="1.10.3210.10">
    <property type="entry name" value="Hypothetical protein af1432"/>
    <property type="match status" value="1"/>
</dbReference>
<keyword evidence="1 2" id="KW-0378">Hydrolase</keyword>
<feature type="compositionally biased region" description="Basic and acidic residues" evidence="3">
    <location>
        <begin position="7"/>
        <end position="27"/>
    </location>
</feature>
<keyword evidence="6" id="KW-1185">Reference proteome</keyword>
<dbReference type="PROSITE" id="PS51831">
    <property type="entry name" value="HD"/>
    <property type="match status" value="1"/>
</dbReference>
<dbReference type="NCBIfam" id="NF003701">
    <property type="entry name" value="PRK05318.1"/>
    <property type="match status" value="1"/>
</dbReference>
<dbReference type="Proteomes" id="UP000838160">
    <property type="component" value="Unassembled WGS sequence"/>
</dbReference>
<dbReference type="NCBIfam" id="NF041026">
    <property type="entry name" value="antiphage_dGTPase"/>
    <property type="match status" value="1"/>
</dbReference>
<dbReference type="RefSeq" id="WP_237484853.1">
    <property type="nucleotide sequence ID" value="NZ_CAKLCM010000002.1"/>
</dbReference>
<dbReference type="EMBL" id="CAKLCM010000002">
    <property type="protein sequence ID" value="CAH0526591.1"/>
    <property type="molecule type" value="Genomic_DNA"/>
</dbReference>
<evidence type="ECO:0000259" key="4">
    <source>
        <dbReference type="PROSITE" id="PS51831"/>
    </source>
</evidence>
<evidence type="ECO:0000256" key="3">
    <source>
        <dbReference type="SAM" id="MobiDB-lite"/>
    </source>
</evidence>
<evidence type="ECO:0000256" key="2">
    <source>
        <dbReference type="HAMAP-Rule" id="MF_01212"/>
    </source>
</evidence>
<evidence type="ECO:0000256" key="1">
    <source>
        <dbReference type="ARBA" id="ARBA00022801"/>
    </source>
</evidence>
<comment type="similarity">
    <text evidence="2">Belongs to the dGTPase family. Type 2 subfamily.</text>
</comment>
<gene>
    <name evidence="5" type="ORF">VHP8226_01945</name>
</gene>
<dbReference type="SUPFAM" id="SSF109604">
    <property type="entry name" value="HD-domain/PDEase-like"/>
    <property type="match status" value="1"/>
</dbReference>
<dbReference type="InterPro" id="IPR006261">
    <property type="entry name" value="dGTPase"/>
</dbReference>
<dbReference type="CDD" id="cd00077">
    <property type="entry name" value="HDc"/>
    <property type="match status" value="1"/>
</dbReference>
<feature type="region of interest" description="Disordered" evidence="3">
    <location>
        <begin position="1"/>
        <end position="27"/>
    </location>
</feature>
<dbReference type="PANTHER" id="PTHR11373">
    <property type="entry name" value="DEOXYNUCLEOSIDE TRIPHOSPHATE TRIPHOSPHOHYDROLASE"/>
    <property type="match status" value="1"/>
</dbReference>
<organism evidence="5 6">
    <name type="scientific">Vibrio hippocampi</name>
    <dbReference type="NCBI Taxonomy" id="654686"/>
    <lineage>
        <taxon>Bacteria</taxon>
        <taxon>Pseudomonadati</taxon>
        <taxon>Pseudomonadota</taxon>
        <taxon>Gammaproteobacteria</taxon>
        <taxon>Vibrionales</taxon>
        <taxon>Vibrionaceae</taxon>
        <taxon>Vibrio</taxon>
    </lineage>
</organism>
<accession>A0ABM8ZIU5</accession>
<dbReference type="InterPro" id="IPR026875">
    <property type="entry name" value="PHydrolase_assoc_dom"/>
</dbReference>
<dbReference type="InterPro" id="IPR006674">
    <property type="entry name" value="HD_domain"/>
</dbReference>
<dbReference type="NCBIfam" id="TIGR01353">
    <property type="entry name" value="dGTP_triPase"/>
    <property type="match status" value="1"/>
</dbReference>
<dbReference type="Pfam" id="PF13286">
    <property type="entry name" value="HD_assoc"/>
    <property type="match status" value="1"/>
</dbReference>
<protein>
    <recommendedName>
        <fullName evidence="2">Deoxyguanosinetriphosphate triphosphohydrolase-like protein</fullName>
    </recommendedName>
</protein>
<proteinExistence type="inferred from homology"/>
<dbReference type="Pfam" id="PF01966">
    <property type="entry name" value="HD"/>
    <property type="match status" value="1"/>
</dbReference>
<evidence type="ECO:0000313" key="5">
    <source>
        <dbReference type="EMBL" id="CAH0526591.1"/>
    </source>
</evidence>
<dbReference type="InterPro" id="IPR003607">
    <property type="entry name" value="HD/PDEase_dom"/>
</dbReference>
<dbReference type="InterPro" id="IPR050135">
    <property type="entry name" value="dGTPase-like"/>
</dbReference>
<reference evidence="5" key="1">
    <citation type="submission" date="2021-12" db="EMBL/GenBank/DDBJ databases">
        <authorList>
            <person name="Rodrigo-Torres L."/>
            <person name="Arahal R. D."/>
            <person name="Lucena T."/>
        </authorList>
    </citation>
    <scope>NUCLEOTIDE SEQUENCE</scope>
    <source>
        <strain evidence="5">CECT 8226</strain>
    </source>
</reference>
<dbReference type="SMART" id="SM00471">
    <property type="entry name" value="HDc"/>
    <property type="match status" value="1"/>
</dbReference>
<dbReference type="HAMAP" id="MF_01212">
    <property type="entry name" value="dGTPase_type2"/>
    <property type="match status" value="1"/>
</dbReference>
<feature type="domain" description="HD" evidence="4">
    <location>
        <begin position="62"/>
        <end position="256"/>
    </location>
</feature>
<dbReference type="PANTHER" id="PTHR11373:SF40">
    <property type="entry name" value="DEOXYGUANOSINETRIPHOSPHATE TRIPHOSPHOHYDROLASE-LIKE PROTEIN 2"/>
    <property type="match status" value="1"/>
</dbReference>
<name>A0ABM8ZIU5_9VIBR</name>
<sequence>MYQEPSEFWHQRHSNEHKLRRDDQRNPYQRDRARILHSAAFRRLQAKTQVHGTGSNDFHRTRLTHSLEAAQIGSGIVAHLKQKQPEFTPLLPCDALIEALCLAHDIGHPPFGHGGEIALNYMMREYGGFEGNAQTFRIVTQLEPYTEKHGMNLTRRTILGLMKYPSMLSHCRADKQHESVSSPRQIKAKHWMPAKGIYDADVQPFNWVFEPINSQDSVQFQQLKPALDPSPYCHKKTKFKSLDCSIMELADDIAYGVHDLEDAIVLDLVTKEMWIENAAQALKNETCTWLSNYIDSITELLFSGKHYQRKDAIGGIVNALLTNIHISKVPDADFEDELLSYNAYLDVEMAKVLDILKNFVSQYVIQVPRVQIVEYKGQQIIMDLFQAFNADPERLLPESTKALWLNACETQDHGTRVIADYISAMTDGYAQKMHSQLFSISSLG</sequence>
<comment type="caution">
    <text evidence="5">The sequence shown here is derived from an EMBL/GenBank/DDBJ whole genome shotgun (WGS) entry which is preliminary data.</text>
</comment>